<feature type="region of interest" description="Disordered" evidence="1">
    <location>
        <begin position="1"/>
        <end position="26"/>
    </location>
</feature>
<dbReference type="InterPro" id="IPR036621">
    <property type="entry name" value="Anticodon-bd_dom_sf"/>
</dbReference>
<feature type="compositionally biased region" description="Pro residues" evidence="1">
    <location>
        <begin position="293"/>
        <end position="302"/>
    </location>
</feature>
<sequence>MGRDFNGGPRGRGLEPRGLPPTHDFPPVEPRAVMAADRTNDCEIIVVNKMVREYAEFIERRLIKIGLTVDLLFPNEEVPLGRVLANISGRGTLFAIIVNMTNEEHRSLTLNLLYGQPQEHRNMPLEDALAFIARSFDSYLRGERGQGPGPVAVGQSALDRHPEAIQTLLNLLRENRQLTVLQYDKVIKYLQDKRELQIKLEVGDAQGLPSISGDNRQPTTKQQAELQHRILNILNQSGGGQNQPPPQAVPSPWQQSAPGPASTPAPLLNDPTVQKALDSLIQGDLLKKITPGAPGPVRPPQQPLFGAYAGNRR</sequence>
<organism evidence="2">
    <name type="scientific">Homalodisca liturata</name>
    <dbReference type="NCBI Taxonomy" id="320908"/>
    <lineage>
        <taxon>Eukaryota</taxon>
        <taxon>Metazoa</taxon>
        <taxon>Ecdysozoa</taxon>
        <taxon>Arthropoda</taxon>
        <taxon>Hexapoda</taxon>
        <taxon>Insecta</taxon>
        <taxon>Pterygota</taxon>
        <taxon>Neoptera</taxon>
        <taxon>Paraneoptera</taxon>
        <taxon>Hemiptera</taxon>
        <taxon>Auchenorrhyncha</taxon>
        <taxon>Membracoidea</taxon>
        <taxon>Cicadellidae</taxon>
        <taxon>Cicadellinae</taxon>
        <taxon>Proconiini</taxon>
        <taxon>Homalodisca</taxon>
    </lineage>
</organism>
<dbReference type="PANTHER" id="PTHR23295:SF6">
    <property type="entry name" value="NEOSIN, ISOFORM A"/>
    <property type="match status" value="1"/>
</dbReference>
<dbReference type="PANTHER" id="PTHR23295">
    <property type="entry name" value="NUCLEAR RECEPTOR COACTIVATOR 5-RELATED"/>
    <property type="match status" value="1"/>
</dbReference>
<proteinExistence type="predicted"/>
<evidence type="ECO:0000256" key="1">
    <source>
        <dbReference type="SAM" id="MobiDB-lite"/>
    </source>
</evidence>
<feature type="region of interest" description="Disordered" evidence="1">
    <location>
        <begin position="235"/>
        <end position="271"/>
    </location>
</feature>
<protein>
    <recommendedName>
        <fullName evidence="3">Nuclear receptor coactivator 5</fullName>
    </recommendedName>
</protein>
<gene>
    <name evidence="2" type="ORF">g.28576</name>
</gene>
<feature type="region of interest" description="Disordered" evidence="1">
    <location>
        <begin position="287"/>
        <end position="313"/>
    </location>
</feature>
<reference evidence="2" key="1">
    <citation type="submission" date="2015-11" db="EMBL/GenBank/DDBJ databases">
        <title>De novo transcriptome assembly of four potential Pierce s Disease insect vectors from Arizona vineyards.</title>
        <authorList>
            <person name="Tassone E.E."/>
        </authorList>
    </citation>
    <scope>NUCLEOTIDE SEQUENCE</scope>
</reference>
<dbReference type="InterPro" id="IPR052600">
    <property type="entry name" value="Nuc_rcpt_coact/corep"/>
</dbReference>
<dbReference type="AlphaFoldDB" id="A0A1B6I2L5"/>
<evidence type="ECO:0008006" key="3">
    <source>
        <dbReference type="Google" id="ProtNLM"/>
    </source>
</evidence>
<dbReference type="SUPFAM" id="SSF52954">
    <property type="entry name" value="Class II aaRS ABD-related"/>
    <property type="match status" value="1"/>
</dbReference>
<evidence type="ECO:0000313" key="2">
    <source>
        <dbReference type="EMBL" id="JAS81159.1"/>
    </source>
</evidence>
<dbReference type="Gene3D" id="3.40.50.800">
    <property type="entry name" value="Anticodon-binding domain"/>
    <property type="match status" value="1"/>
</dbReference>
<name>A0A1B6I2L5_9HEMI</name>
<accession>A0A1B6I2L5</accession>
<dbReference type="EMBL" id="GECU01026547">
    <property type="protein sequence ID" value="JAS81159.1"/>
    <property type="molecule type" value="Transcribed_RNA"/>
</dbReference>